<evidence type="ECO:0000313" key="9">
    <source>
        <dbReference type="Proteomes" id="UP001165190"/>
    </source>
</evidence>
<dbReference type="Pfam" id="PF03088">
    <property type="entry name" value="Str_synth"/>
    <property type="match status" value="1"/>
</dbReference>
<dbReference type="Proteomes" id="UP001165190">
    <property type="component" value="Unassembled WGS sequence"/>
</dbReference>
<evidence type="ECO:0000256" key="2">
    <source>
        <dbReference type="ARBA" id="ARBA00009191"/>
    </source>
</evidence>
<reference evidence="8" key="1">
    <citation type="submission" date="2023-05" db="EMBL/GenBank/DDBJ databases">
        <title>Genome and transcriptome analyses reveal genes involved in the formation of fine ridges on petal epidermal cells in Hibiscus trionum.</title>
        <authorList>
            <person name="Koshimizu S."/>
            <person name="Masuda S."/>
            <person name="Ishii T."/>
            <person name="Shirasu K."/>
            <person name="Hoshino A."/>
            <person name="Arita M."/>
        </authorList>
    </citation>
    <scope>NUCLEOTIDE SEQUENCE</scope>
    <source>
        <strain evidence="8">Hamamatsu line</strain>
    </source>
</reference>
<dbReference type="GO" id="GO:0016787">
    <property type="term" value="F:hydrolase activity"/>
    <property type="evidence" value="ECO:0007669"/>
    <property type="project" value="TreeGrafter"/>
</dbReference>
<comment type="similarity">
    <text evidence="2">Belongs to the strictosidine synthase family.</text>
</comment>
<keyword evidence="5" id="KW-0732">Signal</keyword>
<dbReference type="GO" id="GO:0005773">
    <property type="term" value="C:vacuole"/>
    <property type="evidence" value="ECO:0007669"/>
    <property type="project" value="UniProtKB-SubCell"/>
</dbReference>
<dbReference type="Gene3D" id="2.120.10.30">
    <property type="entry name" value="TolB, C-terminal domain"/>
    <property type="match status" value="1"/>
</dbReference>
<evidence type="ECO:0000256" key="5">
    <source>
        <dbReference type="ARBA" id="ARBA00022729"/>
    </source>
</evidence>
<protein>
    <submittedName>
        <fullName evidence="8">YELLOW-LEAF-SPECIFIC GENE 2, STRICTOSIDINE SYNTHASE-LIKE 5</fullName>
    </submittedName>
</protein>
<gene>
    <name evidence="8" type="ORF">HRI_000564400</name>
</gene>
<dbReference type="PANTHER" id="PTHR10426:SF93">
    <property type="entry name" value="PROTEIN STRICTOSIDINE SYNTHASE-LIKE 5-LIKE"/>
    <property type="match status" value="1"/>
</dbReference>
<keyword evidence="3" id="KW-0597">Phosphoprotein</keyword>
<comment type="caution">
    <text evidence="8">The sequence shown here is derived from an EMBL/GenBank/DDBJ whole genome shotgun (WGS) entry which is preliminary data.</text>
</comment>
<dbReference type="AlphaFoldDB" id="A0A9W7H319"/>
<evidence type="ECO:0000313" key="8">
    <source>
        <dbReference type="EMBL" id="GMI68951.1"/>
    </source>
</evidence>
<dbReference type="InterPro" id="IPR011042">
    <property type="entry name" value="6-blade_b-propeller_TolB-like"/>
</dbReference>
<dbReference type="EMBL" id="BSYR01000006">
    <property type="protein sequence ID" value="GMI68951.1"/>
    <property type="molecule type" value="Genomic_DNA"/>
</dbReference>
<name>A0A9W7H319_HIBTR</name>
<comment type="subcellular location">
    <subcellularLocation>
        <location evidence="1">Vacuole</location>
    </subcellularLocation>
</comment>
<dbReference type="PANTHER" id="PTHR10426">
    <property type="entry name" value="STRICTOSIDINE SYNTHASE-RELATED"/>
    <property type="match status" value="1"/>
</dbReference>
<evidence type="ECO:0000256" key="1">
    <source>
        <dbReference type="ARBA" id="ARBA00004116"/>
    </source>
</evidence>
<dbReference type="Pfam" id="PF20067">
    <property type="entry name" value="SSL_N"/>
    <property type="match status" value="1"/>
</dbReference>
<evidence type="ECO:0000256" key="3">
    <source>
        <dbReference type="ARBA" id="ARBA00022553"/>
    </source>
</evidence>
<dbReference type="FunFam" id="2.120.10.30:FF:000073">
    <property type="entry name" value="Protein STRICTOSIDINE SYNTHASE-LIKE 6"/>
    <property type="match status" value="1"/>
</dbReference>
<keyword evidence="9" id="KW-1185">Reference proteome</keyword>
<organism evidence="8 9">
    <name type="scientific">Hibiscus trionum</name>
    <name type="common">Flower of an hour</name>
    <dbReference type="NCBI Taxonomy" id="183268"/>
    <lineage>
        <taxon>Eukaryota</taxon>
        <taxon>Viridiplantae</taxon>
        <taxon>Streptophyta</taxon>
        <taxon>Embryophyta</taxon>
        <taxon>Tracheophyta</taxon>
        <taxon>Spermatophyta</taxon>
        <taxon>Magnoliopsida</taxon>
        <taxon>eudicotyledons</taxon>
        <taxon>Gunneridae</taxon>
        <taxon>Pentapetalae</taxon>
        <taxon>rosids</taxon>
        <taxon>malvids</taxon>
        <taxon>Malvales</taxon>
        <taxon>Malvaceae</taxon>
        <taxon>Malvoideae</taxon>
        <taxon>Hibiscus</taxon>
    </lineage>
</organism>
<keyword evidence="4" id="KW-0926">Vacuole</keyword>
<evidence type="ECO:0000256" key="4">
    <source>
        <dbReference type="ARBA" id="ARBA00022554"/>
    </source>
</evidence>
<dbReference type="OrthoDB" id="5307922at2759"/>
<feature type="domain" description="Strictosidine synthase conserved region" evidence="7">
    <location>
        <begin position="175"/>
        <end position="261"/>
    </location>
</feature>
<accession>A0A9W7H319</accession>
<keyword evidence="6" id="KW-0325">Glycoprotein</keyword>
<dbReference type="GO" id="GO:0012505">
    <property type="term" value="C:endomembrane system"/>
    <property type="evidence" value="ECO:0007669"/>
    <property type="project" value="TreeGrafter"/>
</dbReference>
<sequence>MPNSSSESASKSQVSNPARLRKRSLWPSTLVLSTLFPVLAAVLAFHLDSFDPAPIPIHESTQSSMSVSLRNDRMLEGAEFVGSGELLGPEDLAYDSESQLIYTGCQDGWVKRVRLNDSAVEKWVNTQGRPLGVALGHNGEAIVADGYKGLLNISRDGEIEVLTDEADGLKFKITDGVDVAENGMIYFTDASYKYSVEDSVWDVLEGKPHGRFMSFDPITGKTRVLAGDLYFPNGVVVSPRQDSVILCETVMRRCRKYYIEGNKQGELERFVDNLPGLPDSIKYDGDGHYWIALATGNSVLFDLALRHAFIRKIMGMMEKYIGGLPKGNDAGVLVVDLEGKPVAHYYDHKLCSVTSAVKIGNRVYCGSVVYSHIMSLNLDQYPASPTVSM</sequence>
<proteinExistence type="inferred from homology"/>
<evidence type="ECO:0000259" key="7">
    <source>
        <dbReference type="Pfam" id="PF03088"/>
    </source>
</evidence>
<dbReference type="InterPro" id="IPR018119">
    <property type="entry name" value="Strictosidine_synth_cons-reg"/>
</dbReference>
<dbReference type="GO" id="GO:0009753">
    <property type="term" value="P:response to jasmonic acid"/>
    <property type="evidence" value="ECO:0007669"/>
    <property type="project" value="UniProtKB-ARBA"/>
</dbReference>
<evidence type="ECO:0000256" key="6">
    <source>
        <dbReference type="ARBA" id="ARBA00023180"/>
    </source>
</evidence>
<dbReference type="SUPFAM" id="SSF63829">
    <property type="entry name" value="Calcium-dependent phosphotriesterase"/>
    <property type="match status" value="1"/>
</dbReference>